<dbReference type="RefSeq" id="WP_085770312.1">
    <property type="nucleotide sequence ID" value="NZ_AP027149.1"/>
</dbReference>
<evidence type="ECO:0000259" key="1">
    <source>
        <dbReference type="PROSITE" id="PS51186"/>
    </source>
</evidence>
<dbReference type="CDD" id="cd04301">
    <property type="entry name" value="NAT_SF"/>
    <property type="match status" value="1"/>
</dbReference>
<dbReference type="PROSITE" id="PS51186">
    <property type="entry name" value="GNAT"/>
    <property type="match status" value="1"/>
</dbReference>
<evidence type="ECO:0000313" key="2">
    <source>
        <dbReference type="EMBL" id="ARN80250.1"/>
    </source>
</evidence>
<reference evidence="2 3" key="1">
    <citation type="submission" date="2017-02" db="EMBL/GenBank/DDBJ databases">
        <authorList>
            <person name="Peterson S.W."/>
        </authorList>
    </citation>
    <scope>NUCLEOTIDE SEQUENCE [LARGE SCALE GENOMIC DNA]</scope>
    <source>
        <strain evidence="2 3">S285</strain>
    </source>
</reference>
<organism evidence="2 3">
    <name type="scientific">Methylocystis bryophila</name>
    <dbReference type="NCBI Taxonomy" id="655015"/>
    <lineage>
        <taxon>Bacteria</taxon>
        <taxon>Pseudomonadati</taxon>
        <taxon>Pseudomonadota</taxon>
        <taxon>Alphaproteobacteria</taxon>
        <taxon>Hyphomicrobiales</taxon>
        <taxon>Methylocystaceae</taxon>
        <taxon>Methylocystis</taxon>
    </lineage>
</organism>
<feature type="domain" description="N-acetyltransferase" evidence="1">
    <location>
        <begin position="15"/>
        <end position="169"/>
    </location>
</feature>
<name>A0A1W6MRL4_9HYPH</name>
<dbReference type="Proteomes" id="UP000193978">
    <property type="component" value="Chromosome"/>
</dbReference>
<dbReference type="Gene3D" id="3.40.630.30">
    <property type="match status" value="1"/>
</dbReference>
<dbReference type="EMBL" id="CP019948">
    <property type="protein sequence ID" value="ARN80250.1"/>
    <property type="molecule type" value="Genomic_DNA"/>
</dbReference>
<dbReference type="OrthoDB" id="7585366at2"/>
<proteinExistence type="predicted"/>
<keyword evidence="3" id="KW-1185">Reference proteome</keyword>
<dbReference type="GO" id="GO:0016747">
    <property type="term" value="F:acyltransferase activity, transferring groups other than amino-acyl groups"/>
    <property type="evidence" value="ECO:0007669"/>
    <property type="project" value="InterPro"/>
</dbReference>
<protein>
    <recommendedName>
        <fullName evidence="1">N-acetyltransferase domain-containing protein</fullName>
    </recommendedName>
</protein>
<dbReference type="Pfam" id="PF00583">
    <property type="entry name" value="Acetyltransf_1"/>
    <property type="match status" value="1"/>
</dbReference>
<evidence type="ECO:0000313" key="3">
    <source>
        <dbReference type="Proteomes" id="UP000193978"/>
    </source>
</evidence>
<accession>A0A1W6MRL4</accession>
<sequence length="169" mass="18949">MTRAAREIEFSGGLLRLRRETEADAAFRFALFCASRPPGEDFSPLGPELAQLLLRQQFRAQIQSYRRDFPRARFDVIEFDGAPVGYIIVDISDTQARIVDLAIVPERRSAGIGEAVIEPLIAEARRRALPLRASVLNGNRGSLRFCRRLGFAPIGEPAALYTEFEWRGA</sequence>
<dbReference type="InterPro" id="IPR016181">
    <property type="entry name" value="Acyl_CoA_acyltransferase"/>
</dbReference>
<gene>
    <name evidence="2" type="ORF">B1812_03165</name>
</gene>
<dbReference type="AlphaFoldDB" id="A0A1W6MRL4"/>
<dbReference type="STRING" id="655015.B1812_03165"/>
<dbReference type="InterPro" id="IPR000182">
    <property type="entry name" value="GNAT_dom"/>
</dbReference>
<dbReference type="KEGG" id="mbry:B1812_03165"/>
<dbReference type="SUPFAM" id="SSF55729">
    <property type="entry name" value="Acyl-CoA N-acyltransferases (Nat)"/>
    <property type="match status" value="1"/>
</dbReference>